<dbReference type="AlphaFoldDB" id="G4TMF4"/>
<reference evidence="1 2" key="1">
    <citation type="journal article" date="2011" name="PLoS Pathog.">
        <title>Endophytic Life Strategies Decoded by Genome and Transcriptome Analyses of the Mutualistic Root Symbiont Piriformospora indica.</title>
        <authorList>
            <person name="Zuccaro A."/>
            <person name="Lahrmann U."/>
            <person name="Guldener U."/>
            <person name="Langen G."/>
            <person name="Pfiffi S."/>
            <person name="Biedenkopf D."/>
            <person name="Wong P."/>
            <person name="Samans B."/>
            <person name="Grimm C."/>
            <person name="Basiewicz M."/>
            <person name="Murat C."/>
            <person name="Martin F."/>
            <person name="Kogel K.H."/>
        </authorList>
    </citation>
    <scope>NUCLEOTIDE SEQUENCE [LARGE SCALE GENOMIC DNA]</scope>
    <source>
        <strain evidence="1 2">DSM 11827</strain>
    </source>
</reference>
<dbReference type="HOGENOM" id="CLU_1349626_0_0_1"/>
<gene>
    <name evidence="1" type="ORF">PIIN_06424</name>
</gene>
<dbReference type="OrthoDB" id="3243451at2759"/>
<evidence type="ECO:0000313" key="2">
    <source>
        <dbReference type="Proteomes" id="UP000007148"/>
    </source>
</evidence>
<accession>G4TMF4</accession>
<evidence type="ECO:0000313" key="1">
    <source>
        <dbReference type="EMBL" id="CCA72489.1"/>
    </source>
</evidence>
<comment type="caution">
    <text evidence="1">The sequence shown here is derived from an EMBL/GenBank/DDBJ whole genome shotgun (WGS) entry which is preliminary data.</text>
</comment>
<sequence>MTSAFFQPPKGSSGSRTIYSVLSRNSRSNNDYKRRLTAVDEGLRSPALSESSLSSGSGSSYASSTFGTSSPIRYGSPSCTEEAVTPTTVEEEPAFDATDAKQLDWFVPEYLIKAIDAARYSSWGDFGDEICWDALPLDFGFSAVPSTRPDQTFPHELSREQVILLHMFVHQYRNYAAGYEEICHFANKVNLPVTLVVHYLCFYQ</sequence>
<dbReference type="InParanoid" id="G4TMF4"/>
<dbReference type="Proteomes" id="UP000007148">
    <property type="component" value="Unassembled WGS sequence"/>
</dbReference>
<organism evidence="1 2">
    <name type="scientific">Serendipita indica (strain DSM 11827)</name>
    <name type="common">Root endophyte fungus</name>
    <name type="synonym">Piriformospora indica</name>
    <dbReference type="NCBI Taxonomy" id="1109443"/>
    <lineage>
        <taxon>Eukaryota</taxon>
        <taxon>Fungi</taxon>
        <taxon>Dikarya</taxon>
        <taxon>Basidiomycota</taxon>
        <taxon>Agaricomycotina</taxon>
        <taxon>Agaricomycetes</taxon>
        <taxon>Sebacinales</taxon>
        <taxon>Serendipitaceae</taxon>
        <taxon>Serendipita</taxon>
    </lineage>
</organism>
<keyword evidence="2" id="KW-1185">Reference proteome</keyword>
<name>G4TMF4_SERID</name>
<proteinExistence type="predicted"/>
<dbReference type="EMBL" id="CAFZ01000167">
    <property type="protein sequence ID" value="CCA72489.1"/>
    <property type="molecule type" value="Genomic_DNA"/>
</dbReference>
<protein>
    <submittedName>
        <fullName evidence="1">Uncharacterized protein</fullName>
    </submittedName>
</protein>